<comment type="caution">
    <text evidence="1">The sequence shown here is derived from an EMBL/GenBank/DDBJ whole genome shotgun (WGS) entry which is preliminary data.</text>
</comment>
<reference evidence="1 2" key="1">
    <citation type="journal article" date="2016" name="Nat. Commun.">
        <title>Thousands of microbial genomes shed light on interconnected biogeochemical processes in an aquifer system.</title>
        <authorList>
            <person name="Anantharaman K."/>
            <person name="Brown C.T."/>
            <person name="Hug L.A."/>
            <person name="Sharon I."/>
            <person name="Castelle C.J."/>
            <person name="Probst A.J."/>
            <person name="Thomas B.C."/>
            <person name="Singh A."/>
            <person name="Wilkins M.J."/>
            <person name="Karaoz U."/>
            <person name="Brodie E.L."/>
            <person name="Williams K.H."/>
            <person name="Hubbard S.S."/>
            <person name="Banfield J.F."/>
        </authorList>
    </citation>
    <scope>NUCLEOTIDE SEQUENCE [LARGE SCALE GENOMIC DNA]</scope>
</reference>
<organism evidence="1 2">
    <name type="scientific">Candidatus Woykebacteria bacterium RIFCSPHIGHO2_12_FULL_45_10</name>
    <dbReference type="NCBI Taxonomy" id="1802603"/>
    <lineage>
        <taxon>Bacteria</taxon>
        <taxon>Candidatus Woykeibacteriota</taxon>
    </lineage>
</organism>
<gene>
    <name evidence="1" type="ORF">A3F35_03070</name>
</gene>
<dbReference type="EMBL" id="MHCZ01000040">
    <property type="protein sequence ID" value="OGY29142.1"/>
    <property type="molecule type" value="Genomic_DNA"/>
</dbReference>
<evidence type="ECO:0000313" key="2">
    <source>
        <dbReference type="Proteomes" id="UP000178068"/>
    </source>
</evidence>
<dbReference type="AlphaFoldDB" id="A0A1G1WN20"/>
<dbReference type="STRING" id="1802603.A3F35_03070"/>
<protein>
    <submittedName>
        <fullName evidence="1">Uncharacterized protein</fullName>
    </submittedName>
</protein>
<sequence length="94" mass="11120">MNAQDLTLNIAVNMGRLGRWVDEGKTSRTTVFLEETWDYLQELEKINRNPRFEKTLKSFKDSFQNLKNNSNYDENWAEEALTWANILQHRAKLA</sequence>
<proteinExistence type="predicted"/>
<accession>A0A1G1WN20</accession>
<name>A0A1G1WN20_9BACT</name>
<evidence type="ECO:0000313" key="1">
    <source>
        <dbReference type="EMBL" id="OGY29142.1"/>
    </source>
</evidence>
<dbReference type="Proteomes" id="UP000178068">
    <property type="component" value="Unassembled WGS sequence"/>
</dbReference>